<evidence type="ECO:0000313" key="9">
    <source>
        <dbReference type="Proteomes" id="UP000239649"/>
    </source>
</evidence>
<sequence>MSHSASDGQAGGGGSGDEPQQLRVLAGRRGSASSALSGSAQQLQVLEASQHLYVASPRGSGGSLAQQFEAHEAAYDAAQLQQQTMAAARFVVDPERGGAASSKVGAATPPLTPAATRRNSRIALLSMLLLVFQGTALSIMLRYSRARAGQPYLASVSVIFTEFIKLVICLVMQYSAVAAEVAANFAPTKANGGSSHLHGHGHGGQQHGGGAAGSAATAAARAAEAKEALARELRRQARDIVSKAWPMLLPAGMFVMQQVLLIIAATHLDAVAFQIFSQSFKLVPTALFAYWLLGQMLEPMQWASIPVLAVGVVLVTVNNGGTQLHGHRSAAAVAAMSHSHGLDYVAGMVACSISGLSSAYAGVYFEKYVKGRHAASLWVRNIQLGLFGVPLSTGYALLKDGWRIHTGGLMQGFDASTWTVIALQVFGGLVTGMVVKYCDNILKNFALAISVILTVLVAIPLFGQWPSPIFLVGVGLVLLSVFMYGRALDARRLQQLWQRTRKRMQDGGPGQRWVVLLLLTALAAGCVLLLAGGLSTRRPVEGLPLTQGGMGSGQLTASELLLDQAAGSRTGRQEGAGGGALARGGGGQRKGGGQQRQQQRGGGAAQRQGVQRQQPRL</sequence>
<keyword evidence="3 7" id="KW-0812">Transmembrane</keyword>
<dbReference type="PANTHER" id="PTHR10231">
    <property type="entry name" value="NUCLEOTIDE-SUGAR TRANSMEMBRANE TRANSPORTER"/>
    <property type="match status" value="1"/>
</dbReference>
<feature type="transmembrane region" description="Helical" evidence="7">
    <location>
        <begin position="469"/>
        <end position="489"/>
    </location>
</feature>
<proteinExistence type="inferred from homology"/>
<dbReference type="InterPro" id="IPR037185">
    <property type="entry name" value="EmrE-like"/>
</dbReference>
<comment type="caution">
    <text evidence="8">The sequence shown here is derived from an EMBL/GenBank/DDBJ whole genome shotgun (WGS) entry which is preliminary data.</text>
</comment>
<accession>A0A2P6V3T6</accession>
<dbReference type="Pfam" id="PF04142">
    <property type="entry name" value="Nuc_sug_transp"/>
    <property type="match status" value="2"/>
</dbReference>
<keyword evidence="9" id="KW-1185">Reference proteome</keyword>
<dbReference type="GO" id="GO:0015165">
    <property type="term" value="F:pyrimidine nucleotide-sugar transmembrane transporter activity"/>
    <property type="evidence" value="ECO:0007669"/>
    <property type="project" value="InterPro"/>
</dbReference>
<keyword evidence="5 7" id="KW-0472">Membrane</keyword>
<protein>
    <submittedName>
        <fullName evidence="8">UDP-N-acetylglucosamine transporter-like</fullName>
    </submittedName>
</protein>
<dbReference type="NCBIfam" id="TIGR00803">
    <property type="entry name" value="nst"/>
    <property type="match status" value="1"/>
</dbReference>
<evidence type="ECO:0000256" key="6">
    <source>
        <dbReference type="SAM" id="MobiDB-lite"/>
    </source>
</evidence>
<feature type="transmembrane region" description="Helical" evidence="7">
    <location>
        <begin position="344"/>
        <end position="365"/>
    </location>
</feature>
<feature type="transmembrane region" description="Helical" evidence="7">
    <location>
        <begin position="445"/>
        <end position="463"/>
    </location>
</feature>
<feature type="transmembrane region" description="Helical" evidence="7">
    <location>
        <begin position="510"/>
        <end position="534"/>
    </location>
</feature>
<feature type="compositionally biased region" description="Gly residues" evidence="6">
    <location>
        <begin position="574"/>
        <end position="604"/>
    </location>
</feature>
<comment type="subcellular location">
    <subcellularLocation>
        <location evidence="1">Membrane</location>
        <topology evidence="1">Multi-pass membrane protein</topology>
    </subcellularLocation>
</comment>
<feature type="region of interest" description="Disordered" evidence="6">
    <location>
        <begin position="192"/>
        <end position="212"/>
    </location>
</feature>
<dbReference type="GO" id="GO:0000139">
    <property type="term" value="C:Golgi membrane"/>
    <property type="evidence" value="ECO:0007669"/>
    <property type="project" value="InterPro"/>
</dbReference>
<feature type="compositionally biased region" description="Gly residues" evidence="6">
    <location>
        <begin position="202"/>
        <end position="212"/>
    </location>
</feature>
<feature type="transmembrane region" description="Helical" evidence="7">
    <location>
        <begin position="418"/>
        <end position="438"/>
    </location>
</feature>
<feature type="transmembrane region" description="Helical" evidence="7">
    <location>
        <begin position="152"/>
        <end position="172"/>
    </location>
</feature>
<evidence type="ECO:0000256" key="1">
    <source>
        <dbReference type="ARBA" id="ARBA00004141"/>
    </source>
</evidence>
<evidence type="ECO:0000313" key="8">
    <source>
        <dbReference type="EMBL" id="PSC68753.1"/>
    </source>
</evidence>
<evidence type="ECO:0000256" key="3">
    <source>
        <dbReference type="ARBA" id="ARBA00022692"/>
    </source>
</evidence>
<feature type="compositionally biased region" description="Low complexity" evidence="6">
    <location>
        <begin position="605"/>
        <end position="617"/>
    </location>
</feature>
<evidence type="ECO:0000256" key="2">
    <source>
        <dbReference type="ARBA" id="ARBA00006447"/>
    </source>
</evidence>
<feature type="transmembrane region" description="Helical" evidence="7">
    <location>
        <begin position="271"/>
        <end position="293"/>
    </location>
</feature>
<dbReference type="Proteomes" id="UP000239649">
    <property type="component" value="Unassembled WGS sequence"/>
</dbReference>
<dbReference type="EMBL" id="LHPF02000033">
    <property type="protein sequence ID" value="PSC68753.1"/>
    <property type="molecule type" value="Genomic_DNA"/>
</dbReference>
<evidence type="ECO:0000256" key="4">
    <source>
        <dbReference type="ARBA" id="ARBA00022989"/>
    </source>
</evidence>
<reference evidence="8 9" key="1">
    <citation type="journal article" date="2018" name="Plant J.">
        <title>Genome sequences of Chlorella sorokiniana UTEX 1602 and Micractinium conductrix SAG 241.80: implications to maltose excretion by a green alga.</title>
        <authorList>
            <person name="Arriola M.B."/>
            <person name="Velmurugan N."/>
            <person name="Zhang Y."/>
            <person name="Plunkett M.H."/>
            <person name="Hondzo H."/>
            <person name="Barney B.M."/>
        </authorList>
    </citation>
    <scope>NUCLEOTIDE SEQUENCE [LARGE SCALE GENOMIC DNA]</scope>
    <source>
        <strain evidence="8 9">SAG 241.80</strain>
    </source>
</reference>
<feature type="transmembrane region" description="Helical" evidence="7">
    <location>
        <begin position="305"/>
        <end position="324"/>
    </location>
</feature>
<comment type="similarity">
    <text evidence="2">Belongs to the nucleotide-sugar transporter family. CMP-Sialate:CMP antiporter (TC 2.A.7.12) subfamily.</text>
</comment>
<keyword evidence="4 7" id="KW-1133">Transmembrane helix</keyword>
<feature type="region of interest" description="Disordered" evidence="6">
    <location>
        <begin position="567"/>
        <end position="617"/>
    </location>
</feature>
<feature type="transmembrane region" description="Helical" evidence="7">
    <location>
        <begin position="122"/>
        <end position="140"/>
    </location>
</feature>
<dbReference type="AlphaFoldDB" id="A0A2P6V3T6"/>
<feature type="region of interest" description="Disordered" evidence="6">
    <location>
        <begin position="1"/>
        <end position="20"/>
    </location>
</feature>
<evidence type="ECO:0000256" key="5">
    <source>
        <dbReference type="ARBA" id="ARBA00023136"/>
    </source>
</evidence>
<dbReference type="SUPFAM" id="SSF103481">
    <property type="entry name" value="Multidrug resistance efflux transporter EmrE"/>
    <property type="match status" value="1"/>
</dbReference>
<evidence type="ECO:0000256" key="7">
    <source>
        <dbReference type="SAM" id="Phobius"/>
    </source>
</evidence>
<dbReference type="Gene3D" id="1.10.3730.20">
    <property type="match status" value="1"/>
</dbReference>
<dbReference type="OrthoDB" id="498253at2759"/>
<feature type="transmembrane region" description="Helical" evidence="7">
    <location>
        <begin position="377"/>
        <end position="398"/>
    </location>
</feature>
<gene>
    <name evidence="8" type="ORF">C2E20_7635</name>
</gene>
<feature type="transmembrane region" description="Helical" evidence="7">
    <location>
        <begin position="244"/>
        <end position="265"/>
    </location>
</feature>
<name>A0A2P6V3T6_9CHLO</name>
<dbReference type="InterPro" id="IPR007271">
    <property type="entry name" value="Nuc_sug_transpt"/>
</dbReference>
<organism evidence="8 9">
    <name type="scientific">Micractinium conductrix</name>
    <dbReference type="NCBI Taxonomy" id="554055"/>
    <lineage>
        <taxon>Eukaryota</taxon>
        <taxon>Viridiplantae</taxon>
        <taxon>Chlorophyta</taxon>
        <taxon>core chlorophytes</taxon>
        <taxon>Trebouxiophyceae</taxon>
        <taxon>Chlorellales</taxon>
        <taxon>Chlorellaceae</taxon>
        <taxon>Chlorella clade</taxon>
        <taxon>Micractinium</taxon>
    </lineage>
</organism>